<dbReference type="OrthoDB" id="8385825at2"/>
<evidence type="ECO:0000256" key="1">
    <source>
        <dbReference type="SAM" id="SignalP"/>
    </source>
</evidence>
<feature type="signal peptide" evidence="1">
    <location>
        <begin position="1"/>
        <end position="29"/>
    </location>
</feature>
<gene>
    <name evidence="2" type="ORF">CCGE525_01895</name>
</gene>
<sequence length="106" mass="11834">MPRSSLFLSLALAVGLSVTSISVPTVASAQTHVSISVGTNLNRGRGISCSQGERLLRNRGFRDVRRVDCRGRYLVYRGWRGGSRFEVAVRQRDGRVVDMRRISGRR</sequence>
<keyword evidence="3" id="KW-1185">Reference proteome</keyword>
<protein>
    <recommendedName>
        <fullName evidence="4">PepSY domain-containing protein</fullName>
    </recommendedName>
</protein>
<evidence type="ECO:0008006" key="4">
    <source>
        <dbReference type="Google" id="ProtNLM"/>
    </source>
</evidence>
<dbReference type="KEGG" id="rjg:CCGE525_01895"/>
<keyword evidence="1" id="KW-0732">Signal</keyword>
<feature type="chain" id="PRO_5017230036" description="PepSY domain-containing protein" evidence="1">
    <location>
        <begin position="30"/>
        <end position="106"/>
    </location>
</feature>
<evidence type="ECO:0000313" key="2">
    <source>
        <dbReference type="EMBL" id="AYG61250.1"/>
    </source>
</evidence>
<dbReference type="EMBL" id="CP032694">
    <property type="protein sequence ID" value="AYG61250.1"/>
    <property type="molecule type" value="Genomic_DNA"/>
</dbReference>
<evidence type="ECO:0000313" key="3">
    <source>
        <dbReference type="Proteomes" id="UP000282195"/>
    </source>
</evidence>
<accession>A0A387FPG0</accession>
<reference evidence="2 3" key="1">
    <citation type="submission" date="2018-10" db="EMBL/GenBank/DDBJ databases">
        <title>Rhizobium etli, R. leguminosarum and a new Rhizobium genospecies from Phaseolus dumosus.</title>
        <authorList>
            <person name="Ramirez-Puebla S.T."/>
            <person name="Rogel-Hernandez M.A."/>
            <person name="Guerrero G."/>
            <person name="Ormeno-Orrillo E."/>
            <person name="Martinez-Romero J.C."/>
            <person name="Negrete-Yankelevich S."/>
            <person name="Martinez-Romero E."/>
        </authorList>
    </citation>
    <scope>NUCLEOTIDE SEQUENCE [LARGE SCALE GENOMIC DNA]</scope>
    <source>
        <strain evidence="2 3">CCGE525</strain>
    </source>
</reference>
<name>A0A387FPG0_9HYPH</name>
<organism evidence="2 3">
    <name type="scientific">Rhizobium jaguaris</name>
    <dbReference type="NCBI Taxonomy" id="1312183"/>
    <lineage>
        <taxon>Bacteria</taxon>
        <taxon>Pseudomonadati</taxon>
        <taxon>Pseudomonadota</taxon>
        <taxon>Alphaproteobacteria</taxon>
        <taxon>Hyphomicrobiales</taxon>
        <taxon>Rhizobiaceae</taxon>
        <taxon>Rhizobium/Agrobacterium group</taxon>
        <taxon>Rhizobium</taxon>
    </lineage>
</organism>
<dbReference type="AlphaFoldDB" id="A0A387FPG0"/>
<dbReference type="Proteomes" id="UP000282195">
    <property type="component" value="Chromosome"/>
</dbReference>
<proteinExistence type="predicted"/>